<dbReference type="HOGENOM" id="CLU_2887319_0_0_1"/>
<evidence type="ECO:0000313" key="2">
    <source>
        <dbReference type="EMBL" id="KIK47230.1"/>
    </source>
</evidence>
<evidence type="ECO:0000313" key="3">
    <source>
        <dbReference type="Proteomes" id="UP000054485"/>
    </source>
</evidence>
<gene>
    <name evidence="2" type="ORF">CY34DRAFT_799587</name>
</gene>
<evidence type="ECO:0000256" key="1">
    <source>
        <dbReference type="SAM" id="Phobius"/>
    </source>
</evidence>
<keyword evidence="1" id="KW-0472">Membrane</keyword>
<dbReference type="EMBL" id="KN835149">
    <property type="protein sequence ID" value="KIK47230.1"/>
    <property type="molecule type" value="Genomic_DNA"/>
</dbReference>
<name>A0A0D0AAE7_9AGAM</name>
<keyword evidence="3" id="KW-1185">Reference proteome</keyword>
<feature type="transmembrane region" description="Helical" evidence="1">
    <location>
        <begin position="39"/>
        <end position="60"/>
    </location>
</feature>
<proteinExistence type="predicted"/>
<keyword evidence="1" id="KW-0812">Transmembrane</keyword>
<dbReference type="Proteomes" id="UP000054485">
    <property type="component" value="Unassembled WGS sequence"/>
</dbReference>
<reference evidence="2 3" key="1">
    <citation type="submission" date="2014-04" db="EMBL/GenBank/DDBJ databases">
        <authorList>
            <consortium name="DOE Joint Genome Institute"/>
            <person name="Kuo A."/>
            <person name="Ruytinx J."/>
            <person name="Rineau F."/>
            <person name="Colpaert J."/>
            <person name="Kohler A."/>
            <person name="Nagy L.G."/>
            <person name="Floudas D."/>
            <person name="Copeland A."/>
            <person name="Barry K.W."/>
            <person name="Cichocki N."/>
            <person name="Veneault-Fourrey C."/>
            <person name="LaButti K."/>
            <person name="Lindquist E.A."/>
            <person name="Lipzen A."/>
            <person name="Lundell T."/>
            <person name="Morin E."/>
            <person name="Murat C."/>
            <person name="Sun H."/>
            <person name="Tunlid A."/>
            <person name="Henrissat B."/>
            <person name="Grigoriev I.V."/>
            <person name="Hibbett D.S."/>
            <person name="Martin F."/>
            <person name="Nordberg H.P."/>
            <person name="Cantor M.N."/>
            <person name="Hua S.X."/>
        </authorList>
    </citation>
    <scope>NUCLEOTIDE SEQUENCE [LARGE SCALE GENOMIC DNA]</scope>
    <source>
        <strain evidence="2 3">UH-Slu-Lm8-n1</strain>
    </source>
</reference>
<keyword evidence="1" id="KW-1133">Transmembrane helix</keyword>
<protein>
    <submittedName>
        <fullName evidence="2">Uncharacterized protein</fullName>
    </submittedName>
</protein>
<organism evidence="2 3">
    <name type="scientific">Suillus luteus UH-Slu-Lm8-n1</name>
    <dbReference type="NCBI Taxonomy" id="930992"/>
    <lineage>
        <taxon>Eukaryota</taxon>
        <taxon>Fungi</taxon>
        <taxon>Dikarya</taxon>
        <taxon>Basidiomycota</taxon>
        <taxon>Agaricomycotina</taxon>
        <taxon>Agaricomycetes</taxon>
        <taxon>Agaricomycetidae</taxon>
        <taxon>Boletales</taxon>
        <taxon>Suillineae</taxon>
        <taxon>Suillaceae</taxon>
        <taxon>Suillus</taxon>
    </lineage>
</organism>
<reference evidence="3" key="2">
    <citation type="submission" date="2015-01" db="EMBL/GenBank/DDBJ databases">
        <title>Evolutionary Origins and Diversification of the Mycorrhizal Mutualists.</title>
        <authorList>
            <consortium name="DOE Joint Genome Institute"/>
            <consortium name="Mycorrhizal Genomics Consortium"/>
            <person name="Kohler A."/>
            <person name="Kuo A."/>
            <person name="Nagy L.G."/>
            <person name="Floudas D."/>
            <person name="Copeland A."/>
            <person name="Barry K.W."/>
            <person name="Cichocki N."/>
            <person name="Veneault-Fourrey C."/>
            <person name="LaButti K."/>
            <person name="Lindquist E.A."/>
            <person name="Lipzen A."/>
            <person name="Lundell T."/>
            <person name="Morin E."/>
            <person name="Murat C."/>
            <person name="Riley R."/>
            <person name="Ohm R."/>
            <person name="Sun H."/>
            <person name="Tunlid A."/>
            <person name="Henrissat B."/>
            <person name="Grigoriev I.V."/>
            <person name="Hibbett D.S."/>
            <person name="Martin F."/>
        </authorList>
    </citation>
    <scope>NUCLEOTIDE SEQUENCE [LARGE SCALE GENOMIC DNA]</scope>
    <source>
        <strain evidence="3">UH-Slu-Lm8-n1</strain>
    </source>
</reference>
<dbReference type="AlphaFoldDB" id="A0A0D0AAE7"/>
<dbReference type="InParanoid" id="A0A0D0AAE7"/>
<accession>A0A0D0AAE7</accession>
<sequence>MLKELRKEWAFQVRDFDVCMDSDLNYSSFMISKDNPSKFYMLSWGLTLTFMFGGDGRAAIVKS</sequence>